<gene>
    <name evidence="1" type="ORF">FHS65_002557</name>
</gene>
<keyword evidence="2" id="KW-1185">Reference proteome</keyword>
<comment type="caution">
    <text evidence="1">The sequence shown here is derived from an EMBL/GenBank/DDBJ whole genome shotgun (WGS) entry which is preliminary data.</text>
</comment>
<evidence type="ECO:0008006" key="3">
    <source>
        <dbReference type="Google" id="ProtNLM"/>
    </source>
</evidence>
<name>A0A7W9A5S4_9CAUL</name>
<dbReference type="Proteomes" id="UP000548978">
    <property type="component" value="Unassembled WGS sequence"/>
</dbReference>
<protein>
    <recommendedName>
        <fullName evidence="3">C4-dicarboxylate ABC transporter</fullName>
    </recommendedName>
</protein>
<dbReference type="Pfam" id="PF11739">
    <property type="entry name" value="YdbH-like"/>
    <property type="match status" value="1"/>
</dbReference>
<dbReference type="AlphaFoldDB" id="A0A7W9A5S4"/>
<dbReference type="EMBL" id="JACIJB010000016">
    <property type="protein sequence ID" value="MBB5661787.1"/>
    <property type="molecule type" value="Genomic_DNA"/>
</dbReference>
<proteinExistence type="predicted"/>
<reference evidence="1 2" key="1">
    <citation type="submission" date="2020-08" db="EMBL/GenBank/DDBJ databases">
        <title>Genomic Encyclopedia of Type Strains, Phase IV (KMG-IV): sequencing the most valuable type-strain genomes for metagenomic binning, comparative biology and taxonomic classification.</title>
        <authorList>
            <person name="Goeker M."/>
        </authorList>
    </citation>
    <scope>NUCLEOTIDE SEQUENCE [LARGE SCALE GENOMIC DNA]</scope>
    <source>
        <strain evidence="1 2">DSM 24448</strain>
    </source>
</reference>
<dbReference type="RefSeq" id="WP_241153105.1">
    <property type="nucleotide sequence ID" value="NZ_JACIJB010000016.1"/>
</dbReference>
<accession>A0A7W9A5S4</accession>
<organism evidence="1 2">
    <name type="scientific">Brevundimonas halotolerans</name>
    <dbReference type="NCBI Taxonomy" id="69670"/>
    <lineage>
        <taxon>Bacteria</taxon>
        <taxon>Pseudomonadati</taxon>
        <taxon>Pseudomonadota</taxon>
        <taxon>Alphaproteobacteria</taxon>
        <taxon>Caulobacterales</taxon>
        <taxon>Caulobacteraceae</taxon>
        <taxon>Brevundimonas</taxon>
    </lineage>
</organism>
<evidence type="ECO:0000313" key="2">
    <source>
        <dbReference type="Proteomes" id="UP000548978"/>
    </source>
</evidence>
<dbReference type="InterPro" id="IPR021730">
    <property type="entry name" value="YdbH"/>
</dbReference>
<evidence type="ECO:0000313" key="1">
    <source>
        <dbReference type="EMBL" id="MBB5661787.1"/>
    </source>
</evidence>
<sequence>MLTAVIVGVLILLAALYLNRRMLAREILVGWLDRQGIAAEVEVERIELNGFVGRILVGDPEDPDFVAERVEVDYSLTAPWSEVGFGARPSRIRLVAPSLRATWQDGRFSFGSLDPLIERFTGRPVQPEASSPLVLVEQGELRLTTAYGPVRVLADARIEDSRLVRLTARMPKSALALDDQSVRGLSADLDLTTRSDRMTLSLTAAADNASGADTIARDLTLNVEAVLPYPKGTPLRLDGPGQIELSLDAATYSAGDTEAQTVSIDMSGDGQFDGILTRPRFEGRSRGTTTAGRFTAAGSTVTEARVELGDATTTLDLSAEAARWSLVGPARVRAVRFDSEAFGGRDVDLATPRLVAGGREGRFEVTGTWQATAGQLSSGELRLAGVSGRLNLDLVSDGALRLTGQMSAAQGRWPLLGARAADDVPELGAMKAALGDFRLNAPGFVYRSGVGGGRLDLTRPVAIRPLSGGQLTIREGDAPVLVLRDGEAPGGQLRLTSTGGGGLPEAEVSVPRWALIPGGFLADFDGQATLDFGLGRGLTVSGDGRLQNVGGVLTVTTTDCLAVTAERLELGENDVAHVATGLCPTGRAPLVWIADGGWRVDGQLAGGSGRAPFLALGVEDLSGALQVVGRPQGLSLDLTVGEARIEDATRPIRFHPLEGRGMARMRGDSWTGDFVLTRNGREVAQLDLAHDGLTGVGGVDISTGDLSFAKGGLQPSILTPLAADLVGEPVTGVARFDGRIAWTPVDGTSTGRLALRDLTFSSPAGQIMGLEGSVDFTSLAPLTTAPDQSLTARSLEIAGGVSDLGVTFTLDKAALSVSGAELAVGAGQVTVEPFDIPLDPAVPWGGTVLLERVQVGDLVAGAGFGDKVQLDAVVSGSIPFVRSPDGQIRISGGSLQAVQPGRLSIQREALSGLEAGGGGEAIPPGVVEDLAYQAMEYMAFDSLTARVDSLDGGRLGVLFRIMGRHDPPERQELRLGLLDVIRRDFLGQPLELPSDTGIRLTLDTTFNLDQIVSDILALNRARRGEPDPEPASEP</sequence>